<evidence type="ECO:0000259" key="1">
    <source>
        <dbReference type="Pfam" id="PF07035"/>
    </source>
</evidence>
<feature type="domain" description="Mic1" evidence="1">
    <location>
        <begin position="3"/>
        <end position="112"/>
    </location>
</feature>
<name>A0A5E4M7J0_9HEMI</name>
<gene>
    <name evidence="2" type="ORF">CINCED_3A024239</name>
</gene>
<dbReference type="OrthoDB" id="26384at2759"/>
<evidence type="ECO:0000313" key="3">
    <source>
        <dbReference type="Proteomes" id="UP000325440"/>
    </source>
</evidence>
<dbReference type="GO" id="GO:0005765">
    <property type="term" value="C:lysosomal membrane"/>
    <property type="evidence" value="ECO:0007669"/>
    <property type="project" value="TreeGrafter"/>
</dbReference>
<evidence type="ECO:0000313" key="2">
    <source>
        <dbReference type="EMBL" id="VVC27359.1"/>
    </source>
</evidence>
<sequence>MYFQLHQMIQYHIVIDSKPLACLLLSLESLYPPAHQLALDMLHRLNSAHEEIVEVLLSKKQLIPAMRYMSKRNMLDHSTYRKLTEIAISIDNPKILYSTREEFVQRKVTSNKFDTNT</sequence>
<organism evidence="2 3">
    <name type="scientific">Cinara cedri</name>
    <dbReference type="NCBI Taxonomy" id="506608"/>
    <lineage>
        <taxon>Eukaryota</taxon>
        <taxon>Metazoa</taxon>
        <taxon>Ecdysozoa</taxon>
        <taxon>Arthropoda</taxon>
        <taxon>Hexapoda</taxon>
        <taxon>Insecta</taxon>
        <taxon>Pterygota</taxon>
        <taxon>Neoptera</taxon>
        <taxon>Paraneoptera</taxon>
        <taxon>Hemiptera</taxon>
        <taxon>Sternorrhyncha</taxon>
        <taxon>Aphidomorpha</taxon>
        <taxon>Aphidoidea</taxon>
        <taxon>Aphididae</taxon>
        <taxon>Lachninae</taxon>
        <taxon>Cinara</taxon>
    </lineage>
</organism>
<dbReference type="Pfam" id="PF07035">
    <property type="entry name" value="RMC1_C"/>
    <property type="match status" value="1"/>
</dbReference>
<accession>A0A5E4M7J0</accession>
<protein>
    <submittedName>
        <fullName evidence="2">Colon cancer-associated Mic1-like</fullName>
    </submittedName>
</protein>
<dbReference type="Proteomes" id="UP000325440">
    <property type="component" value="Unassembled WGS sequence"/>
</dbReference>
<dbReference type="PANTHER" id="PTHR12897">
    <property type="entry name" value="COLON CANCER-ASSOCIATED PROTEIN MIC1"/>
    <property type="match status" value="1"/>
</dbReference>
<keyword evidence="3" id="KW-1185">Reference proteome</keyword>
<dbReference type="GO" id="GO:0035658">
    <property type="term" value="C:Mon1-Ccz1 complex"/>
    <property type="evidence" value="ECO:0007669"/>
    <property type="project" value="InterPro"/>
</dbReference>
<proteinExistence type="predicted"/>
<dbReference type="AlphaFoldDB" id="A0A5E4M7J0"/>
<dbReference type="EMBL" id="CABPRJ010000096">
    <property type="protein sequence ID" value="VVC27359.1"/>
    <property type="molecule type" value="Genomic_DNA"/>
</dbReference>
<dbReference type="InterPro" id="IPR009755">
    <property type="entry name" value="RMC1_C"/>
</dbReference>
<dbReference type="PANTHER" id="PTHR12897:SF4">
    <property type="entry name" value="REGULATOR OF MON1-CCZ1 COMPLEX"/>
    <property type="match status" value="1"/>
</dbReference>
<reference evidence="2 3" key="1">
    <citation type="submission" date="2019-08" db="EMBL/GenBank/DDBJ databases">
        <authorList>
            <person name="Alioto T."/>
            <person name="Alioto T."/>
            <person name="Gomez Garrido J."/>
        </authorList>
    </citation>
    <scope>NUCLEOTIDE SEQUENCE [LARGE SCALE GENOMIC DNA]</scope>
</reference>
<dbReference type="InterPro" id="IPR040371">
    <property type="entry name" value="RMC1"/>
</dbReference>
<dbReference type="GO" id="GO:0031902">
    <property type="term" value="C:late endosome membrane"/>
    <property type="evidence" value="ECO:0007669"/>
    <property type="project" value="TreeGrafter"/>
</dbReference>
<dbReference type="GO" id="GO:0010506">
    <property type="term" value="P:regulation of autophagy"/>
    <property type="evidence" value="ECO:0007669"/>
    <property type="project" value="InterPro"/>
</dbReference>